<organism evidence="2 3">
    <name type="scientific">Halteria grandinella</name>
    <dbReference type="NCBI Taxonomy" id="5974"/>
    <lineage>
        <taxon>Eukaryota</taxon>
        <taxon>Sar</taxon>
        <taxon>Alveolata</taxon>
        <taxon>Ciliophora</taxon>
        <taxon>Intramacronucleata</taxon>
        <taxon>Spirotrichea</taxon>
        <taxon>Stichotrichia</taxon>
        <taxon>Sporadotrichida</taxon>
        <taxon>Halteriidae</taxon>
        <taxon>Halteria</taxon>
    </lineage>
</organism>
<evidence type="ECO:0000313" key="3">
    <source>
        <dbReference type="Proteomes" id="UP000785679"/>
    </source>
</evidence>
<gene>
    <name evidence="2" type="ORF">FGO68_gene8002</name>
</gene>
<proteinExistence type="predicted"/>
<feature type="transmembrane region" description="Helical" evidence="1">
    <location>
        <begin position="6"/>
        <end position="27"/>
    </location>
</feature>
<keyword evidence="1" id="KW-0472">Membrane</keyword>
<keyword evidence="1" id="KW-1133">Transmembrane helix</keyword>
<sequence length="229" mass="26156">MKMNNFVIIALSVMGTVLAVTLIFIFVRNILLKRQKRDTKQRPIEVPNQIALHPIRSTPIQPDKISNLKQLASPSSQATLDTLTTQSTNNDSPLDNAFKLSPPSQNLSLKKTDFDLKLTLYRYNCASMHFHDVTAYLENQVKSHANSKNTAFNMKRGDHGKIVDYMSCEKAGISRVSEINERRARREVYKNYLYREEGAMVEVEGIQIKMQRSIENQAIVEQDIIVEDI</sequence>
<evidence type="ECO:0000313" key="2">
    <source>
        <dbReference type="EMBL" id="TNV76091.1"/>
    </source>
</evidence>
<keyword evidence="3" id="KW-1185">Reference proteome</keyword>
<dbReference type="AlphaFoldDB" id="A0A8J8NL12"/>
<dbReference type="EMBL" id="RRYP01014203">
    <property type="protein sequence ID" value="TNV76091.1"/>
    <property type="molecule type" value="Genomic_DNA"/>
</dbReference>
<protein>
    <submittedName>
        <fullName evidence="2">Uncharacterized protein</fullName>
    </submittedName>
</protein>
<accession>A0A8J8NL12</accession>
<reference evidence="2" key="1">
    <citation type="submission" date="2019-06" db="EMBL/GenBank/DDBJ databases">
        <authorList>
            <person name="Zheng W."/>
        </authorList>
    </citation>
    <scope>NUCLEOTIDE SEQUENCE</scope>
    <source>
        <strain evidence="2">QDHG01</strain>
    </source>
</reference>
<dbReference type="Proteomes" id="UP000785679">
    <property type="component" value="Unassembled WGS sequence"/>
</dbReference>
<comment type="caution">
    <text evidence="2">The sequence shown here is derived from an EMBL/GenBank/DDBJ whole genome shotgun (WGS) entry which is preliminary data.</text>
</comment>
<keyword evidence="1" id="KW-0812">Transmembrane</keyword>
<name>A0A8J8NL12_HALGN</name>
<evidence type="ECO:0000256" key="1">
    <source>
        <dbReference type="SAM" id="Phobius"/>
    </source>
</evidence>